<organism evidence="1">
    <name type="scientific">Aeromonas salmonicida subsp. salmonicida</name>
    <dbReference type="NCBI Taxonomy" id="29491"/>
    <lineage>
        <taxon>Bacteria</taxon>
        <taxon>Pseudomonadati</taxon>
        <taxon>Pseudomonadota</taxon>
        <taxon>Gammaproteobacteria</taxon>
        <taxon>Aeromonadales</taxon>
        <taxon>Aeromonadaceae</taxon>
        <taxon>Aeromonas</taxon>
    </lineage>
</organism>
<proteinExistence type="predicted"/>
<dbReference type="EMBL" id="KJ626178">
    <property type="protein sequence ID" value="AIZ49549.1"/>
    <property type="molecule type" value="Genomic_DNA"/>
</dbReference>
<accession>A0A0A7KTH4</accession>
<dbReference type="InterPro" id="IPR038146">
    <property type="entry name" value="933W_put_Xis_sf"/>
</dbReference>
<reference evidence="1" key="1">
    <citation type="submission" date="2014-03" db="EMBL/GenBank/DDBJ databases">
        <authorList>
            <person name="Emond-Rheault J.-G."/>
            <person name="Trudel M.V."/>
            <person name="Vincent A.T."/>
            <person name="Brochu F."/>
            <person name="Boyle B."/>
            <person name="Tanaka K.H."/>
            <person name="Attere S.A."/>
            <person name="Jubinville E."/>
            <person name="Frenette M."/>
            <person name="Derome N."/>
            <person name="Charette S.J."/>
        </authorList>
    </citation>
    <scope>NUCLEOTIDE SEQUENCE</scope>
    <source>
        <strain evidence="1">01-B526</strain>
    </source>
</reference>
<dbReference type="Gene3D" id="1.10.1660.60">
    <property type="entry name" value="Putative excisionased domain DUF1233"/>
    <property type="match status" value="1"/>
</dbReference>
<protein>
    <submittedName>
        <fullName evidence="1">Putative phage excisionase</fullName>
    </submittedName>
</protein>
<reference evidence="1" key="2">
    <citation type="journal article" date="2015" name="Vet. Microbiol.">
        <title>Variants of a genomic island in Aeromonas salmonicida subsp. salmonicida link isolates with their geographical origins.</title>
        <authorList>
            <person name="Emond-Rheault J.G."/>
            <person name="Vincent A.T."/>
            <person name="Trudel M.V."/>
            <person name="Brochu F."/>
            <person name="Boyle B."/>
            <person name="Tanaka K.H."/>
            <person name="Attere S.A."/>
            <person name="Jubinville E."/>
            <person name="Loch T.P."/>
            <person name="Winters A.D."/>
            <person name="Faisal M."/>
            <person name="Frenette M."/>
            <person name="Derome N."/>
            <person name="Charette S.J."/>
        </authorList>
    </citation>
    <scope>NUCLEOTIDE SEQUENCE</scope>
    <source>
        <strain evidence="1">01-B526</strain>
    </source>
</reference>
<evidence type="ECO:0000313" key="1">
    <source>
        <dbReference type="EMBL" id="AIZ49549.1"/>
    </source>
</evidence>
<name>A0A0A7KTH4_AERSS</name>
<sequence length="68" mass="8079">MQQFVYPCAKWVRPKLFAELTGMTEKAAEGRRLKGEWPEGRVWLKAPDNQIRYNIAEYDKWVESSMMI</sequence>
<dbReference type="AlphaFoldDB" id="A0A0A7KTH4"/>